<evidence type="ECO:0000256" key="1">
    <source>
        <dbReference type="SAM" id="MobiDB-lite"/>
    </source>
</evidence>
<accession>A0A392PSE1</accession>
<name>A0A392PSE1_9FABA</name>
<organism evidence="2 3">
    <name type="scientific">Trifolium medium</name>
    <dbReference type="NCBI Taxonomy" id="97028"/>
    <lineage>
        <taxon>Eukaryota</taxon>
        <taxon>Viridiplantae</taxon>
        <taxon>Streptophyta</taxon>
        <taxon>Embryophyta</taxon>
        <taxon>Tracheophyta</taxon>
        <taxon>Spermatophyta</taxon>
        <taxon>Magnoliopsida</taxon>
        <taxon>eudicotyledons</taxon>
        <taxon>Gunneridae</taxon>
        <taxon>Pentapetalae</taxon>
        <taxon>rosids</taxon>
        <taxon>fabids</taxon>
        <taxon>Fabales</taxon>
        <taxon>Fabaceae</taxon>
        <taxon>Papilionoideae</taxon>
        <taxon>50 kb inversion clade</taxon>
        <taxon>NPAAA clade</taxon>
        <taxon>Hologalegina</taxon>
        <taxon>IRL clade</taxon>
        <taxon>Trifolieae</taxon>
        <taxon>Trifolium</taxon>
    </lineage>
</organism>
<dbReference type="Proteomes" id="UP000265520">
    <property type="component" value="Unassembled WGS sequence"/>
</dbReference>
<dbReference type="EMBL" id="LXQA010093020">
    <property type="protein sequence ID" value="MCI14592.1"/>
    <property type="molecule type" value="Genomic_DNA"/>
</dbReference>
<evidence type="ECO:0000313" key="3">
    <source>
        <dbReference type="Proteomes" id="UP000265520"/>
    </source>
</evidence>
<protein>
    <submittedName>
        <fullName evidence="2">Uncharacterized protein</fullName>
    </submittedName>
</protein>
<reference evidence="2 3" key="1">
    <citation type="journal article" date="2018" name="Front. Plant Sci.">
        <title>Red Clover (Trifolium pratense) and Zigzag Clover (T. medium) - A Picture of Genomic Similarities and Differences.</title>
        <authorList>
            <person name="Dluhosova J."/>
            <person name="Istvanek J."/>
            <person name="Nedelnik J."/>
            <person name="Repkova J."/>
        </authorList>
    </citation>
    <scope>NUCLEOTIDE SEQUENCE [LARGE SCALE GENOMIC DNA]</scope>
    <source>
        <strain evidence="3">cv. 10/8</strain>
        <tissue evidence="2">Leaf</tissue>
    </source>
</reference>
<proteinExistence type="predicted"/>
<feature type="region of interest" description="Disordered" evidence="1">
    <location>
        <begin position="1"/>
        <end position="40"/>
    </location>
</feature>
<comment type="caution">
    <text evidence="2">The sequence shown here is derived from an EMBL/GenBank/DDBJ whole genome shotgun (WGS) entry which is preliminary data.</text>
</comment>
<evidence type="ECO:0000313" key="2">
    <source>
        <dbReference type="EMBL" id="MCI14592.1"/>
    </source>
</evidence>
<sequence>SEDIEAEAGEEEEEDEEEEEGWYLSSSEDEDQLSDSDLGVDEWEYGMIFYQRTRMN</sequence>
<keyword evidence="3" id="KW-1185">Reference proteome</keyword>
<feature type="non-terminal residue" evidence="2">
    <location>
        <position position="1"/>
    </location>
</feature>
<dbReference type="AlphaFoldDB" id="A0A392PSE1"/>